<dbReference type="Proteomes" id="UP000199657">
    <property type="component" value="Unassembled WGS sequence"/>
</dbReference>
<evidence type="ECO:0000313" key="1">
    <source>
        <dbReference type="EMBL" id="SEO67118.1"/>
    </source>
</evidence>
<dbReference type="InterPro" id="IPR015943">
    <property type="entry name" value="WD40/YVTN_repeat-like_dom_sf"/>
</dbReference>
<dbReference type="PANTHER" id="PTHR43739">
    <property type="entry name" value="XYLOGLUCANASE (EUROFUNG)"/>
    <property type="match status" value="1"/>
</dbReference>
<reference evidence="1 2" key="1">
    <citation type="submission" date="2016-10" db="EMBL/GenBank/DDBJ databases">
        <authorList>
            <person name="de Groot N.N."/>
        </authorList>
    </citation>
    <scope>NUCLEOTIDE SEQUENCE [LARGE SCALE GENOMIC DNA]</scope>
    <source>
        <strain evidence="1 2">CGMCC 1.6291</strain>
    </source>
</reference>
<dbReference type="OrthoDB" id="5664384at2"/>
<proteinExistence type="predicted"/>
<dbReference type="PANTHER" id="PTHR43739:SF5">
    <property type="entry name" value="EXO-ALPHA-SIALIDASE"/>
    <property type="match status" value="1"/>
</dbReference>
<name>A0A1H8RLR1_9GAMM</name>
<evidence type="ECO:0008006" key="3">
    <source>
        <dbReference type="Google" id="ProtNLM"/>
    </source>
</evidence>
<dbReference type="CDD" id="cd15482">
    <property type="entry name" value="Sialidase_non-viral"/>
    <property type="match status" value="1"/>
</dbReference>
<dbReference type="SUPFAM" id="SSF110296">
    <property type="entry name" value="Oligoxyloglucan reducing end-specific cellobiohydrolase"/>
    <property type="match status" value="1"/>
</dbReference>
<organism evidence="1 2">
    <name type="scientific">Aquisalimonas asiatica</name>
    <dbReference type="NCBI Taxonomy" id="406100"/>
    <lineage>
        <taxon>Bacteria</taxon>
        <taxon>Pseudomonadati</taxon>
        <taxon>Pseudomonadota</taxon>
        <taxon>Gammaproteobacteria</taxon>
        <taxon>Chromatiales</taxon>
        <taxon>Ectothiorhodospiraceae</taxon>
        <taxon>Aquisalimonas</taxon>
    </lineage>
</organism>
<sequence>MHQPSPSTATRVVLLVGTQKGLFRVTSDRNRETWRMDGPLIAGYEILHAWLDPRDPRRGYAAAKHLVWGAHVYRTDDAGATWSPTAAPPSHPSGTFDSALNAIWYLAPGNTAAPQTLYAGIDPAGLFVSHDRGDAWQAVEGLNHHPTRRTWEPAKGGFSLHSIHALPTRPRRLFAAVSAGGAFRSDDDGHHWTPINRGVRAEHLPQAAPETGHNIHRLVVHPRNPERLYRQCYNGVYRSDDAGDTWTEITAGLPSDFGYAAVTEADDPDVLYVVPIDSNHLRTTVDGRLRVYRTGDGGRTWAELTHGLPQDHAYVSVLRDAMDVDDLPECGVYMGTSSGHLFISRDRGGSWRLLEGFLPRILSVKAAVIPEEALA</sequence>
<protein>
    <recommendedName>
        <fullName evidence="3">BNR/Asp-box repeat-containing protein</fullName>
    </recommendedName>
</protein>
<dbReference type="AlphaFoldDB" id="A0A1H8RLR1"/>
<dbReference type="Gene3D" id="2.130.10.10">
    <property type="entry name" value="YVTN repeat-like/Quinoprotein amine dehydrogenase"/>
    <property type="match status" value="1"/>
</dbReference>
<accession>A0A1H8RLR1</accession>
<keyword evidence="2" id="KW-1185">Reference proteome</keyword>
<dbReference type="STRING" id="406100.SAMN04488052_10297"/>
<dbReference type="InterPro" id="IPR052025">
    <property type="entry name" value="Xyloglucanase_GH74"/>
</dbReference>
<gene>
    <name evidence="1" type="ORF">SAMN04488052_10297</name>
</gene>
<dbReference type="GO" id="GO:0010411">
    <property type="term" value="P:xyloglucan metabolic process"/>
    <property type="evidence" value="ECO:0007669"/>
    <property type="project" value="TreeGrafter"/>
</dbReference>
<dbReference type="EMBL" id="FOEG01000002">
    <property type="protein sequence ID" value="SEO67118.1"/>
    <property type="molecule type" value="Genomic_DNA"/>
</dbReference>
<evidence type="ECO:0000313" key="2">
    <source>
        <dbReference type="Proteomes" id="UP000199657"/>
    </source>
</evidence>